<sequence length="46" mass="4923">MSRHLHGVARNAGPLFGMPTLRIALRSRSAWLLLAGLTGVIAQKSP</sequence>
<organism evidence="1 2">
    <name type="scientific">Xanthomonas floridensis</name>
    <dbReference type="NCBI Taxonomy" id="1843580"/>
    <lineage>
        <taxon>Bacteria</taxon>
        <taxon>Pseudomonadati</taxon>
        <taxon>Pseudomonadota</taxon>
        <taxon>Gammaproteobacteria</taxon>
        <taxon>Lysobacterales</taxon>
        <taxon>Lysobacteraceae</taxon>
        <taxon>Xanthomonas</taxon>
    </lineage>
</organism>
<dbReference type="EMBL" id="JAYFSO010000006">
    <property type="protein sequence ID" value="MEA5123590.1"/>
    <property type="molecule type" value="Genomic_DNA"/>
</dbReference>
<proteinExistence type="predicted"/>
<accession>A0ABU5PVF9</accession>
<keyword evidence="2" id="KW-1185">Reference proteome</keyword>
<dbReference type="RefSeq" id="WP_161946508.1">
    <property type="nucleotide sequence ID" value="NZ_JAYFSO010000006.1"/>
</dbReference>
<reference evidence="1 2" key="1">
    <citation type="submission" date="2023-12" db="EMBL/GenBank/DDBJ databases">
        <title>Genome sequencing of Xanthomonas floridensis.</title>
        <authorList>
            <person name="Greer S."/>
            <person name="Harrison J."/>
            <person name="Grant M."/>
            <person name="Vicente J."/>
            <person name="Studholme D."/>
        </authorList>
    </citation>
    <scope>NUCLEOTIDE SEQUENCE [LARGE SCALE GENOMIC DNA]</scope>
    <source>
        <strain evidence="1 2">WHRI 8848</strain>
    </source>
</reference>
<gene>
    <name evidence="1" type="ORF">VB146_06880</name>
</gene>
<dbReference type="Proteomes" id="UP001303614">
    <property type="component" value="Unassembled WGS sequence"/>
</dbReference>
<comment type="caution">
    <text evidence="1">The sequence shown here is derived from an EMBL/GenBank/DDBJ whole genome shotgun (WGS) entry which is preliminary data.</text>
</comment>
<evidence type="ECO:0000313" key="2">
    <source>
        <dbReference type="Proteomes" id="UP001303614"/>
    </source>
</evidence>
<evidence type="ECO:0000313" key="1">
    <source>
        <dbReference type="EMBL" id="MEA5123590.1"/>
    </source>
</evidence>
<protein>
    <submittedName>
        <fullName evidence="1">Uncharacterized protein</fullName>
    </submittedName>
</protein>
<name>A0ABU5PVF9_9XANT</name>